<evidence type="ECO:0000256" key="1">
    <source>
        <dbReference type="SAM" id="MobiDB-lite"/>
    </source>
</evidence>
<dbReference type="Gene3D" id="2.130.10.10">
    <property type="entry name" value="YVTN repeat-like/Quinoprotein amine dehydrogenase"/>
    <property type="match status" value="1"/>
</dbReference>
<feature type="compositionally biased region" description="Polar residues" evidence="1">
    <location>
        <begin position="144"/>
        <end position="158"/>
    </location>
</feature>
<organism evidence="4">
    <name type="scientific">Taenia asiatica</name>
    <name type="common">Asian tapeworm</name>
    <dbReference type="NCBI Taxonomy" id="60517"/>
    <lineage>
        <taxon>Eukaryota</taxon>
        <taxon>Metazoa</taxon>
        <taxon>Spiralia</taxon>
        <taxon>Lophotrochozoa</taxon>
        <taxon>Platyhelminthes</taxon>
        <taxon>Cestoda</taxon>
        <taxon>Eucestoda</taxon>
        <taxon>Cyclophyllidea</taxon>
        <taxon>Taeniidae</taxon>
        <taxon>Taenia</taxon>
    </lineage>
</organism>
<protein>
    <submittedName>
        <fullName evidence="4">RAB3GAP2_N domain-containing protein</fullName>
    </submittedName>
</protein>
<feature type="region of interest" description="Disordered" evidence="1">
    <location>
        <begin position="1"/>
        <end position="52"/>
    </location>
</feature>
<dbReference type="Proteomes" id="UP000282613">
    <property type="component" value="Unassembled WGS sequence"/>
</dbReference>
<evidence type="ECO:0000313" key="3">
    <source>
        <dbReference type="Proteomes" id="UP000282613"/>
    </source>
</evidence>
<sequence>MKGIQGGAIEGGSSTTTVSHSPSAPAPSSSSSSSNSSPLVISLTRTQSQSGADGEGYVVSALAVTRCAHFLLAADNDGIVSILHLHSLRLLHSLPRCKAPITALDISPDQRFIVVGLANGGLVVFNVNFNRWGEEIQGGKMKQQHQQSCMNQDYQEQHTTPSSPPPANTTTAKTEEQETKDQEQQPAPLESATNTTP</sequence>
<keyword evidence="3" id="KW-1185">Reference proteome</keyword>
<gene>
    <name evidence="2" type="ORF">TASK_LOCUS9019</name>
</gene>
<accession>A0A0R3WE00</accession>
<dbReference type="InterPro" id="IPR036322">
    <property type="entry name" value="WD40_repeat_dom_sf"/>
</dbReference>
<feature type="compositionally biased region" description="Low complexity" evidence="1">
    <location>
        <begin position="13"/>
        <end position="44"/>
    </location>
</feature>
<evidence type="ECO:0000313" key="4">
    <source>
        <dbReference type="WBParaSite" id="TASK_0000901801-mRNA-1"/>
    </source>
</evidence>
<dbReference type="OrthoDB" id="26681at2759"/>
<reference evidence="2 3" key="2">
    <citation type="submission" date="2018-11" db="EMBL/GenBank/DDBJ databases">
        <authorList>
            <consortium name="Pathogen Informatics"/>
        </authorList>
    </citation>
    <scope>NUCLEOTIDE SEQUENCE [LARGE SCALE GENOMIC DNA]</scope>
</reference>
<dbReference type="SMART" id="SM00320">
    <property type="entry name" value="WD40"/>
    <property type="match status" value="2"/>
</dbReference>
<proteinExistence type="predicted"/>
<dbReference type="AlphaFoldDB" id="A0A0R3WE00"/>
<evidence type="ECO:0000313" key="2">
    <source>
        <dbReference type="EMBL" id="VDK41521.1"/>
    </source>
</evidence>
<dbReference type="WBParaSite" id="TASK_0000901801-mRNA-1">
    <property type="protein sequence ID" value="TASK_0000901801-mRNA-1"/>
    <property type="gene ID" value="TASK_0000901801"/>
</dbReference>
<feature type="compositionally biased region" description="Basic and acidic residues" evidence="1">
    <location>
        <begin position="173"/>
        <end position="183"/>
    </location>
</feature>
<dbReference type="EMBL" id="UYRS01018960">
    <property type="protein sequence ID" value="VDK41521.1"/>
    <property type="molecule type" value="Genomic_DNA"/>
</dbReference>
<feature type="region of interest" description="Disordered" evidence="1">
    <location>
        <begin position="138"/>
        <end position="197"/>
    </location>
</feature>
<name>A0A0R3WE00_TAEAS</name>
<reference evidence="4" key="1">
    <citation type="submission" date="2017-02" db="UniProtKB">
        <authorList>
            <consortium name="WormBaseParasite"/>
        </authorList>
    </citation>
    <scope>IDENTIFICATION</scope>
</reference>
<dbReference type="STRING" id="60517.A0A0R3WE00"/>
<dbReference type="InterPro" id="IPR015943">
    <property type="entry name" value="WD40/YVTN_repeat-like_dom_sf"/>
</dbReference>
<dbReference type="InterPro" id="IPR001680">
    <property type="entry name" value="WD40_rpt"/>
</dbReference>
<feature type="compositionally biased region" description="Gly residues" evidence="1">
    <location>
        <begin position="1"/>
        <end position="10"/>
    </location>
</feature>
<dbReference type="SUPFAM" id="SSF50978">
    <property type="entry name" value="WD40 repeat-like"/>
    <property type="match status" value="1"/>
</dbReference>